<dbReference type="GO" id="GO:0009234">
    <property type="term" value="P:menaquinone biosynthetic process"/>
    <property type="evidence" value="ECO:0007669"/>
    <property type="project" value="UniProtKB-UniRule"/>
</dbReference>
<dbReference type="STRING" id="1519643.SAMN06295933_1631"/>
<keyword evidence="6" id="KW-0474">Menaquinone biosynthesis</keyword>
<dbReference type="PIRSF" id="PIRSF004762">
    <property type="entry name" value="CHP00423"/>
    <property type="match status" value="1"/>
</dbReference>
<dbReference type="SFLD" id="SFLDS00029">
    <property type="entry name" value="Radical_SAM"/>
    <property type="match status" value="1"/>
</dbReference>
<protein>
    <recommendedName>
        <fullName evidence="6">Aminodeoxyfutalosine synthase</fullName>
        <shortName evidence="6">AFL synthase</shortName>
        <shortName evidence="6">Aminofutalosine synthase</shortName>
        <ecNumber evidence="6">2.5.1.120</ecNumber>
    </recommendedName>
    <alternativeName>
        <fullName evidence="6">Menaquinone biosynthetic enzyme MqnE</fullName>
    </alternativeName>
</protein>
<reference evidence="11" key="1">
    <citation type="submission" date="2017-04" db="EMBL/GenBank/DDBJ databases">
        <authorList>
            <person name="Varghese N."/>
            <person name="Submissions S."/>
        </authorList>
    </citation>
    <scope>NUCLEOTIDE SEQUENCE [LARGE SCALE GENOMIC DNA]</scope>
    <source>
        <strain evidence="11">K3S</strain>
    </source>
</reference>
<dbReference type="Pfam" id="PF04055">
    <property type="entry name" value="Radical_SAM"/>
    <property type="match status" value="1"/>
</dbReference>
<dbReference type="InterPro" id="IPR020050">
    <property type="entry name" value="FO_synthase_su2"/>
</dbReference>
<name>A0A1X7D405_9BACT</name>
<dbReference type="GO" id="GO:0044689">
    <property type="term" value="F:7,8-didemethyl-8-hydroxy-5-deazariboflavin synthase activity"/>
    <property type="evidence" value="ECO:0007669"/>
    <property type="project" value="TreeGrafter"/>
</dbReference>
<dbReference type="InterPro" id="IPR058240">
    <property type="entry name" value="rSAM_sf"/>
</dbReference>
<dbReference type="GO" id="GO:0005506">
    <property type="term" value="F:iron ion binding"/>
    <property type="evidence" value="ECO:0007669"/>
    <property type="project" value="UniProtKB-UniRule"/>
</dbReference>
<feature type="binding site" evidence="6 7">
    <location>
        <position position="79"/>
    </location>
    <ligand>
        <name>[4Fe-4S] cluster</name>
        <dbReference type="ChEBI" id="CHEBI:49883"/>
        <note>4Fe-4S-S-AdoMet</note>
    </ligand>
</feature>
<keyword evidence="4 6" id="KW-0408">Iron</keyword>
<feature type="binding site" evidence="8">
    <location>
        <position position="78"/>
    </location>
    <ligand>
        <name>S-adenosyl-L-methionine</name>
        <dbReference type="ChEBI" id="CHEBI:59789"/>
    </ligand>
</feature>
<feature type="binding site" evidence="6 7">
    <location>
        <position position="76"/>
    </location>
    <ligand>
        <name>[4Fe-4S] cluster</name>
        <dbReference type="ChEBI" id="CHEBI:49883"/>
        <note>4Fe-4S-S-AdoMet</note>
    </ligand>
</feature>
<keyword evidence="3 6" id="KW-0479">Metal-binding</keyword>
<keyword evidence="2 6" id="KW-0949">S-adenosyl-L-methionine</keyword>
<dbReference type="PROSITE" id="PS51918">
    <property type="entry name" value="RADICAL_SAM"/>
    <property type="match status" value="1"/>
</dbReference>
<dbReference type="PANTHER" id="PTHR43076:SF7">
    <property type="entry name" value="AMINODEOXYFUTALOSINE SYNTHASE"/>
    <property type="match status" value="1"/>
</dbReference>
<comment type="pathway">
    <text evidence="6">Quinol/quinone metabolism; menaquinone biosynthesis.</text>
</comment>
<dbReference type="GO" id="GO:0102573">
    <property type="term" value="F:aminodeoxyfutalosine synthase activity"/>
    <property type="evidence" value="ECO:0007669"/>
    <property type="project" value="UniProtKB-EC"/>
</dbReference>
<accession>A0A1X7D405</accession>
<dbReference type="NCBIfam" id="TIGR03700">
    <property type="entry name" value="mena_SCO4494"/>
    <property type="match status" value="1"/>
</dbReference>
<evidence type="ECO:0000256" key="2">
    <source>
        <dbReference type="ARBA" id="ARBA00022691"/>
    </source>
</evidence>
<feature type="binding site" evidence="8">
    <location>
        <position position="183"/>
    </location>
    <ligand>
        <name>S-adenosyl-L-methionine</name>
        <dbReference type="ChEBI" id="CHEBI:59789"/>
    </ligand>
</feature>
<comment type="function">
    <text evidence="6">Radical SAM enzyme that catalyzes the addition of the adenosyl radical to the double bond of 3-[(1-carboxyvinyl)oxy]benzoate, leading to aminodeoxyfutalosine (AFL), a key intermediate in the formation of menaquinone (MK, vitamin K2) from chorismate.</text>
</comment>
<dbReference type="InterPro" id="IPR013785">
    <property type="entry name" value="Aldolase_TIM"/>
</dbReference>
<dbReference type="GO" id="GO:0051539">
    <property type="term" value="F:4 iron, 4 sulfur cluster binding"/>
    <property type="evidence" value="ECO:0007669"/>
    <property type="project" value="UniProtKB-KW"/>
</dbReference>
<dbReference type="Gene3D" id="3.20.20.70">
    <property type="entry name" value="Aldolase class I"/>
    <property type="match status" value="1"/>
</dbReference>
<evidence type="ECO:0000256" key="4">
    <source>
        <dbReference type="ARBA" id="ARBA00023004"/>
    </source>
</evidence>
<dbReference type="SUPFAM" id="SSF102114">
    <property type="entry name" value="Radical SAM enzymes"/>
    <property type="match status" value="1"/>
</dbReference>
<dbReference type="HAMAP" id="MF_00993">
    <property type="entry name" value="MqnE"/>
    <property type="match status" value="1"/>
</dbReference>
<evidence type="ECO:0000256" key="7">
    <source>
        <dbReference type="PIRSR" id="PIRSR004762-1"/>
    </source>
</evidence>
<evidence type="ECO:0000256" key="1">
    <source>
        <dbReference type="ARBA" id="ARBA00022485"/>
    </source>
</evidence>
<keyword evidence="1 6" id="KW-0004">4Fe-4S</keyword>
<evidence type="ECO:0000256" key="8">
    <source>
        <dbReference type="PIRSR" id="PIRSR004762-2"/>
    </source>
</evidence>
<dbReference type="AlphaFoldDB" id="A0A1X7D405"/>
<keyword evidence="6" id="KW-0808">Transferase</keyword>
<comment type="similarity">
    <text evidence="6">Belongs to the radical SAM superfamily. MqnE family.</text>
</comment>
<sequence length="363" mass="40471">MISKKYFENVGLGSILEKVLDGERLSIEDGHILYNCADINALGALASIARRKLHGNKAFYVLNRHINYTNICINGCKFCAYARKRGEEGSFHLSKNEILEKLRNAPVSPREIHVVGGCHPDIPLSFFEETFIEVKKEFPKATLKCFTVVEIANFANIEKTTTLEILKRLQAVGVEMLTGGGAEIFASETRNKICPKKIDAETWLKIHGEAHSLGFSTNCTMLYGHVESIADRLDHLDRLRKQQDISGGYNCFIPLPFLTENSKLKIDNPLTGLDELRTIAISRLMLDNIPHIKAYWVMLTVKQAQAALHYGADDFDGTVVEEIIGHMAGASSDQAISRKDLEEMIIGCGFVPVERDAAFNEIS</sequence>
<dbReference type="InterPro" id="IPR022432">
    <property type="entry name" value="MqnE"/>
</dbReference>
<dbReference type="PANTHER" id="PTHR43076">
    <property type="entry name" value="FO SYNTHASE (COFH)"/>
    <property type="match status" value="1"/>
</dbReference>
<dbReference type="RefSeq" id="WP_085100935.1">
    <property type="nucleotide sequence ID" value="NZ_FWZU01000002.1"/>
</dbReference>
<dbReference type="InterPro" id="IPR007197">
    <property type="entry name" value="rSAM"/>
</dbReference>
<dbReference type="EC" id="2.5.1.120" evidence="6"/>
<evidence type="ECO:0000313" key="10">
    <source>
        <dbReference type="EMBL" id="SMF08505.1"/>
    </source>
</evidence>
<dbReference type="Proteomes" id="UP000192906">
    <property type="component" value="Unassembled WGS sequence"/>
</dbReference>
<comment type="cofactor">
    <cofactor evidence="6 7">
        <name>[4Fe-4S] cluster</name>
        <dbReference type="ChEBI" id="CHEBI:49883"/>
    </cofactor>
    <text evidence="6 7">Binds 1 [4Fe-4S] cluster. The cluster is coordinated with 3 cysteines and an exchangeable S-adenosyl-L-methionine.</text>
</comment>
<dbReference type="UniPathway" id="UPA00079"/>
<evidence type="ECO:0000259" key="9">
    <source>
        <dbReference type="PROSITE" id="PS51918"/>
    </source>
</evidence>
<dbReference type="SFLD" id="SFLDF00343">
    <property type="entry name" value="aminofutalosine_synthase_(mqnE"/>
    <property type="match status" value="1"/>
</dbReference>
<evidence type="ECO:0000256" key="6">
    <source>
        <dbReference type="HAMAP-Rule" id="MF_00993"/>
    </source>
</evidence>
<keyword evidence="11" id="KW-1185">Reference proteome</keyword>
<dbReference type="EMBL" id="FWZU01000002">
    <property type="protein sequence ID" value="SMF08505.1"/>
    <property type="molecule type" value="Genomic_DNA"/>
</dbReference>
<evidence type="ECO:0000256" key="3">
    <source>
        <dbReference type="ARBA" id="ARBA00022723"/>
    </source>
</evidence>
<dbReference type="SFLD" id="SFLDG01389">
    <property type="entry name" value="menaquinone_synthsis_involved"/>
    <property type="match status" value="1"/>
</dbReference>
<evidence type="ECO:0000256" key="5">
    <source>
        <dbReference type="ARBA" id="ARBA00023014"/>
    </source>
</evidence>
<organism evidence="10 11">
    <name type="scientific">Desulfovibrio gilichinskyi</name>
    <dbReference type="NCBI Taxonomy" id="1519643"/>
    <lineage>
        <taxon>Bacteria</taxon>
        <taxon>Pseudomonadati</taxon>
        <taxon>Thermodesulfobacteriota</taxon>
        <taxon>Desulfovibrionia</taxon>
        <taxon>Desulfovibrionales</taxon>
        <taxon>Desulfovibrionaceae</taxon>
        <taxon>Desulfovibrio</taxon>
    </lineage>
</organism>
<feature type="binding site" evidence="6 7">
    <location>
        <position position="72"/>
    </location>
    <ligand>
        <name>[4Fe-4S] cluster</name>
        <dbReference type="ChEBI" id="CHEBI:49883"/>
        <note>4Fe-4S-S-AdoMet</note>
    </ligand>
</feature>
<dbReference type="InterPro" id="IPR045567">
    <property type="entry name" value="CofH/MnqC-like_C"/>
</dbReference>
<dbReference type="NCBIfam" id="TIGR00423">
    <property type="entry name" value="CofH family radical SAM protein"/>
    <property type="match status" value="1"/>
</dbReference>
<comment type="catalytic activity">
    <reaction evidence="6">
        <text>3-[(1-carboxyvinyl)-oxy]benzoate + S-adenosyl-L-methionine + H2O = 6-amino-6-deoxyfutalosine + hydrogencarbonate + L-methionine + H(+)</text>
        <dbReference type="Rhea" id="RHEA:33075"/>
        <dbReference type="ChEBI" id="CHEBI:15377"/>
        <dbReference type="ChEBI" id="CHEBI:15378"/>
        <dbReference type="ChEBI" id="CHEBI:17544"/>
        <dbReference type="ChEBI" id="CHEBI:57844"/>
        <dbReference type="ChEBI" id="CHEBI:59789"/>
        <dbReference type="ChEBI" id="CHEBI:64286"/>
        <dbReference type="ChEBI" id="CHEBI:76981"/>
        <dbReference type="EC" id="2.5.1.120"/>
    </reaction>
</comment>
<dbReference type="SFLD" id="SFLDG01064">
    <property type="entry name" value="F420__menaquinone_cofactor_bio"/>
    <property type="match status" value="1"/>
</dbReference>
<proteinExistence type="inferred from homology"/>
<dbReference type="OrthoDB" id="9802027at2"/>
<dbReference type="Pfam" id="PF19288">
    <property type="entry name" value="CofH_C"/>
    <property type="match status" value="1"/>
</dbReference>
<dbReference type="CDD" id="cd01335">
    <property type="entry name" value="Radical_SAM"/>
    <property type="match status" value="1"/>
</dbReference>
<gene>
    <name evidence="6" type="primary">mqnE</name>
    <name evidence="10" type="ORF">SAMN06295933_1631</name>
</gene>
<keyword evidence="5 6" id="KW-0411">Iron-sulfur</keyword>
<evidence type="ECO:0000313" key="11">
    <source>
        <dbReference type="Proteomes" id="UP000192906"/>
    </source>
</evidence>
<dbReference type="InterPro" id="IPR034405">
    <property type="entry name" value="F420"/>
</dbReference>
<feature type="domain" description="Radical SAM core" evidence="9">
    <location>
        <begin position="58"/>
        <end position="287"/>
    </location>
</feature>